<dbReference type="Gene3D" id="3.30.70.100">
    <property type="match status" value="1"/>
</dbReference>
<dbReference type="InterPro" id="IPR013097">
    <property type="entry name" value="Dabb"/>
</dbReference>
<comment type="subunit">
    <text evidence="1">Homodimer.</text>
</comment>
<dbReference type="EMBL" id="KK088440">
    <property type="protein sequence ID" value="EYE92008.1"/>
    <property type="molecule type" value="Genomic_DNA"/>
</dbReference>
<dbReference type="OrthoDB" id="42919at2759"/>
<dbReference type="InterPro" id="IPR044662">
    <property type="entry name" value="HS1/DABB1-like"/>
</dbReference>
<dbReference type="SUPFAM" id="SSF54909">
    <property type="entry name" value="Dimeric alpha+beta barrel"/>
    <property type="match status" value="1"/>
</dbReference>
<name>A0A017S4R4_ASPRC</name>
<reference evidence="4" key="1">
    <citation type="journal article" date="2014" name="Nat. Commun.">
        <title>Genomic adaptations of the halophilic Dead Sea filamentous fungus Eurotium rubrum.</title>
        <authorList>
            <person name="Kis-Papo T."/>
            <person name="Weig A.R."/>
            <person name="Riley R."/>
            <person name="Persoh D."/>
            <person name="Salamov A."/>
            <person name="Sun H."/>
            <person name="Lipzen A."/>
            <person name="Wasser S.P."/>
            <person name="Rambold G."/>
            <person name="Grigoriev I.V."/>
            <person name="Nevo E."/>
        </authorList>
    </citation>
    <scope>NUCLEOTIDE SEQUENCE [LARGE SCALE GENOMIC DNA]</scope>
    <source>
        <strain evidence="4">CBS 135680</strain>
    </source>
</reference>
<gene>
    <name evidence="3" type="ORF">EURHEDRAFT_380659</name>
</gene>
<protein>
    <submittedName>
        <fullName evidence="3">Stress responsive A/B barrel domain protein</fullName>
    </submittedName>
</protein>
<dbReference type="Pfam" id="PF07876">
    <property type="entry name" value="Dabb"/>
    <property type="match status" value="1"/>
</dbReference>
<dbReference type="STRING" id="1388766.A0A017S4R4"/>
<evidence type="ECO:0000313" key="3">
    <source>
        <dbReference type="EMBL" id="EYE92008.1"/>
    </source>
</evidence>
<evidence type="ECO:0000259" key="2">
    <source>
        <dbReference type="PROSITE" id="PS51502"/>
    </source>
</evidence>
<dbReference type="SMART" id="SM00886">
    <property type="entry name" value="Dabb"/>
    <property type="match status" value="1"/>
</dbReference>
<dbReference type="GeneID" id="63694447"/>
<feature type="domain" description="Stress-response A/B barrel" evidence="2">
    <location>
        <begin position="3"/>
        <end position="101"/>
    </location>
</feature>
<dbReference type="AlphaFoldDB" id="A0A017S4R4"/>
<dbReference type="HOGENOM" id="CLU_139329_0_0_1"/>
<proteinExistence type="predicted"/>
<accession>A0A017S4R4</accession>
<dbReference type="InterPro" id="IPR011008">
    <property type="entry name" value="Dimeric_a/b-barrel"/>
</dbReference>
<evidence type="ECO:0000313" key="4">
    <source>
        <dbReference type="Proteomes" id="UP000019804"/>
    </source>
</evidence>
<organism evidence="3 4">
    <name type="scientific">Aspergillus ruber (strain CBS 135680)</name>
    <dbReference type="NCBI Taxonomy" id="1388766"/>
    <lineage>
        <taxon>Eukaryota</taxon>
        <taxon>Fungi</taxon>
        <taxon>Dikarya</taxon>
        <taxon>Ascomycota</taxon>
        <taxon>Pezizomycotina</taxon>
        <taxon>Eurotiomycetes</taxon>
        <taxon>Eurotiomycetidae</taxon>
        <taxon>Eurotiales</taxon>
        <taxon>Aspergillaceae</taxon>
        <taxon>Aspergillus</taxon>
        <taxon>Aspergillus subgen. Aspergillus</taxon>
    </lineage>
</organism>
<dbReference type="PANTHER" id="PTHR33178:SF17">
    <property type="entry name" value="STRESS-RESPONSE A_B BARREL DOMAIN-CONTAINING PROTEIN"/>
    <property type="match status" value="1"/>
</dbReference>
<keyword evidence="4" id="KW-1185">Reference proteome</keyword>
<dbReference type="PROSITE" id="PS51502">
    <property type="entry name" value="S_R_A_B_BARREL"/>
    <property type="match status" value="1"/>
</dbReference>
<dbReference type="PANTHER" id="PTHR33178">
    <property type="match status" value="1"/>
</dbReference>
<dbReference type="Proteomes" id="UP000019804">
    <property type="component" value="Unassembled WGS sequence"/>
</dbReference>
<evidence type="ECO:0000256" key="1">
    <source>
        <dbReference type="ARBA" id="ARBA00011738"/>
    </source>
</evidence>
<sequence>MTLVHIVFFKFRPDVTHEHKQTFVTELKKLKSLPCVKYGRLIVGGPSVTDPLERSKGFEIALVSYHEGREALAEYQASDEHHRITSTYMFPYKEDMMRFDFVVDQEDEHMCSFPVLNST</sequence>
<dbReference type="RefSeq" id="XP_040635698.1">
    <property type="nucleotide sequence ID" value="XM_040779323.1"/>
</dbReference>